<dbReference type="Proteomes" id="UP000501868">
    <property type="component" value="Chromosome"/>
</dbReference>
<keyword evidence="1" id="KW-0812">Transmembrane</keyword>
<evidence type="ECO:0000256" key="1">
    <source>
        <dbReference type="SAM" id="Phobius"/>
    </source>
</evidence>
<keyword evidence="1" id="KW-1133">Transmembrane helix</keyword>
<reference evidence="2 3" key="1">
    <citation type="submission" date="2020-04" db="EMBL/GenBank/DDBJ databases">
        <title>Genome-Wide Identification of 5-Methylcytosine Sites in Bacterial Genomes By High-Throughput Sequencing of MspJI Restriction Fragments.</title>
        <authorList>
            <person name="Wu V."/>
        </authorList>
    </citation>
    <scope>NUCLEOTIDE SEQUENCE [LARGE SCALE GENOMIC DNA]</scope>
    <source>
        <strain evidence="2 3">S2</strain>
    </source>
</reference>
<reference evidence="2 3" key="2">
    <citation type="submission" date="2020-04" db="EMBL/GenBank/DDBJ databases">
        <authorList>
            <person name="Fomenkov A."/>
            <person name="Anton B.P."/>
            <person name="Roberts R.J."/>
        </authorList>
    </citation>
    <scope>NUCLEOTIDE SEQUENCE [LARGE SCALE GENOMIC DNA]</scope>
    <source>
        <strain evidence="2 3">S2</strain>
    </source>
</reference>
<gene>
    <name evidence="2" type="ORF">HFZ78_16390</name>
</gene>
<dbReference type="InterPro" id="IPR021354">
    <property type="entry name" value="DUF2975"/>
</dbReference>
<proteinExistence type="predicted"/>
<sequence>MAIIIYIEKNKAFSELSVRALKVIKCCAITIIALIVAGIIFVAIYMEGDRAGVIAMGLYSTFASSVIATFAGILQRLVNEVVEIKSENDLIV</sequence>
<keyword evidence="1" id="KW-0472">Membrane</keyword>
<accession>A0A6H1PBR9</accession>
<organism evidence="2 3">
    <name type="scientific">Priestia megaterium</name>
    <name type="common">Bacillus megaterium</name>
    <dbReference type="NCBI Taxonomy" id="1404"/>
    <lineage>
        <taxon>Bacteria</taxon>
        <taxon>Bacillati</taxon>
        <taxon>Bacillota</taxon>
        <taxon>Bacilli</taxon>
        <taxon>Bacillales</taxon>
        <taxon>Bacillaceae</taxon>
        <taxon>Priestia</taxon>
    </lineage>
</organism>
<evidence type="ECO:0000313" key="3">
    <source>
        <dbReference type="Proteomes" id="UP000501868"/>
    </source>
</evidence>
<dbReference type="EMBL" id="CP051128">
    <property type="protein sequence ID" value="QIZ10988.1"/>
    <property type="molecule type" value="Genomic_DNA"/>
</dbReference>
<protein>
    <submittedName>
        <fullName evidence="2">DUF2975 domain-containing protein</fullName>
    </submittedName>
</protein>
<dbReference type="AlphaFoldDB" id="A0A6H1PBR9"/>
<name>A0A6H1PBR9_PRIMG</name>
<feature type="transmembrane region" description="Helical" evidence="1">
    <location>
        <begin position="21"/>
        <end position="45"/>
    </location>
</feature>
<evidence type="ECO:0000313" key="2">
    <source>
        <dbReference type="EMBL" id="QIZ10988.1"/>
    </source>
</evidence>
<feature type="transmembrane region" description="Helical" evidence="1">
    <location>
        <begin position="51"/>
        <end position="74"/>
    </location>
</feature>
<dbReference type="Pfam" id="PF11188">
    <property type="entry name" value="DUF2975"/>
    <property type="match status" value="1"/>
</dbReference>